<dbReference type="AlphaFoldDB" id="A0A6J4NYD6"/>
<sequence>DGRAQEGGAIRVVHRGPLPVRGPLLPALRRVHPLPDRVLRGPKLRAVQRGEHLVCGARELQEAALRRALSQVALEHGAHTGDTGSLNDRAGDGYRLRHRLGPARKEAQGGLPARLLLAGGDRPRDVLGGLLLDLLGALRRRQSGARPDRAGRHPVAVRPVLGAGADNPRGDVAVDGVQRGDSALRAAEHPEGPLRRRERGRSRERHPVLADNRPALAARDPVLHGPRHHRNPPALHRTLHPHRRRPEQRDAHELLLHLRHGLRPLRLRPCRGGDLRPLRHSGGDVLRPDKARPVGRGV</sequence>
<dbReference type="EMBL" id="CADCUZ010000029">
    <property type="protein sequence ID" value="CAA9400830.1"/>
    <property type="molecule type" value="Genomic_DNA"/>
</dbReference>
<evidence type="ECO:0000313" key="2">
    <source>
        <dbReference type="EMBL" id="CAA9400830.1"/>
    </source>
</evidence>
<feature type="compositionally biased region" description="Basic and acidic residues" evidence="1">
    <location>
        <begin position="186"/>
        <end position="195"/>
    </location>
</feature>
<protein>
    <submittedName>
        <fullName evidence="2">ABC transporter, permease protein 1 (Cluster 1, maltose/g3p/polyamine/iron)</fullName>
    </submittedName>
</protein>
<name>A0A6J4NYD6_9ACTN</name>
<feature type="non-terminal residue" evidence="2">
    <location>
        <position position="298"/>
    </location>
</feature>
<feature type="region of interest" description="Disordered" evidence="1">
    <location>
        <begin position="222"/>
        <end position="246"/>
    </location>
</feature>
<feature type="non-terminal residue" evidence="2">
    <location>
        <position position="1"/>
    </location>
</feature>
<reference evidence="2" key="1">
    <citation type="submission" date="2020-02" db="EMBL/GenBank/DDBJ databases">
        <authorList>
            <person name="Meier V. D."/>
        </authorList>
    </citation>
    <scope>NUCLEOTIDE SEQUENCE</scope>
    <source>
        <strain evidence="2">AVDCRST_MAG55</strain>
    </source>
</reference>
<feature type="region of interest" description="Disordered" evidence="1">
    <location>
        <begin position="279"/>
        <end position="298"/>
    </location>
</feature>
<proteinExistence type="predicted"/>
<accession>A0A6J4NYD6</accession>
<feature type="region of interest" description="Disordered" evidence="1">
    <location>
        <begin position="142"/>
        <end position="207"/>
    </location>
</feature>
<feature type="compositionally biased region" description="Basic residues" evidence="1">
    <location>
        <begin position="225"/>
        <end position="246"/>
    </location>
</feature>
<gene>
    <name evidence="2" type="ORF">AVDCRST_MAG55-637</name>
</gene>
<organism evidence="2">
    <name type="scientific">uncultured Rubrobacteraceae bacterium</name>
    <dbReference type="NCBI Taxonomy" id="349277"/>
    <lineage>
        <taxon>Bacteria</taxon>
        <taxon>Bacillati</taxon>
        <taxon>Actinomycetota</taxon>
        <taxon>Rubrobacteria</taxon>
        <taxon>Rubrobacterales</taxon>
        <taxon>Rubrobacteraceae</taxon>
        <taxon>environmental samples</taxon>
    </lineage>
</organism>
<evidence type="ECO:0000256" key="1">
    <source>
        <dbReference type="SAM" id="MobiDB-lite"/>
    </source>
</evidence>